<reference evidence="3 4" key="1">
    <citation type="journal article" date="2015" name="J. Biotechnol.">
        <title>Complete genome sequence of Paenibacillus beijingensis 7188(T) (=DSM 24997(T)), a novel rhizobacterium from jujube garden soil.</title>
        <authorList>
            <person name="Kwak Y."/>
            <person name="Shin J.H."/>
        </authorList>
    </citation>
    <scope>NUCLEOTIDE SEQUENCE [LARGE SCALE GENOMIC DNA]</scope>
    <source>
        <strain evidence="3 4">DSM 24997</strain>
    </source>
</reference>
<sequence>MREVLLDGRKIDHLNELHAALKEALELPDYYGNNLDALWDCLTGWVDMPLTIRWLHVEESERKLGAYSRQLLQLFRDAEQEMDGFRLVLS</sequence>
<keyword evidence="4" id="KW-1185">Reference proteome</keyword>
<dbReference type="OrthoDB" id="7575400at2"/>
<dbReference type="SUPFAM" id="SSF52038">
    <property type="entry name" value="Barstar-related"/>
    <property type="match status" value="1"/>
</dbReference>
<evidence type="ECO:0000313" key="4">
    <source>
        <dbReference type="Proteomes" id="UP000032633"/>
    </source>
</evidence>
<reference evidence="4" key="2">
    <citation type="submission" date="2015-03" db="EMBL/GenBank/DDBJ databases">
        <title>Genome sequence of Paenibacillus beijingensis strain DSM 24997T.</title>
        <authorList>
            <person name="Kwak Y."/>
            <person name="Shin J.-H."/>
        </authorList>
    </citation>
    <scope>NUCLEOTIDE SEQUENCE [LARGE SCALE GENOMIC DNA]</scope>
    <source>
        <strain evidence="4">DSM 24997</strain>
    </source>
</reference>
<dbReference type="STRING" id="1126833.VN24_13785"/>
<proteinExistence type="inferred from homology"/>
<dbReference type="KEGG" id="pbj:VN24_13785"/>
<organism evidence="3 4">
    <name type="scientific">Paenibacillus beijingensis</name>
    <dbReference type="NCBI Taxonomy" id="1126833"/>
    <lineage>
        <taxon>Bacteria</taxon>
        <taxon>Bacillati</taxon>
        <taxon>Bacillota</taxon>
        <taxon>Bacilli</taxon>
        <taxon>Bacillales</taxon>
        <taxon>Paenibacillaceae</taxon>
        <taxon>Paenibacillus</taxon>
    </lineage>
</organism>
<dbReference type="HOGENOM" id="CLU_121832_2_1_9"/>
<gene>
    <name evidence="3" type="ORF">VN24_13785</name>
</gene>
<dbReference type="AlphaFoldDB" id="A0A0D5NKA5"/>
<evidence type="ECO:0000313" key="3">
    <source>
        <dbReference type="EMBL" id="AJY75442.1"/>
    </source>
</evidence>
<dbReference type="Pfam" id="PF01337">
    <property type="entry name" value="Barstar"/>
    <property type="match status" value="1"/>
</dbReference>
<dbReference type="InterPro" id="IPR035905">
    <property type="entry name" value="Barstar-like_sf"/>
</dbReference>
<evidence type="ECO:0000259" key="2">
    <source>
        <dbReference type="Pfam" id="PF01337"/>
    </source>
</evidence>
<comment type="similarity">
    <text evidence="1">Belongs to the barstar family.</text>
</comment>
<dbReference type="Gene3D" id="3.30.370.10">
    <property type="entry name" value="Barstar-like"/>
    <property type="match status" value="1"/>
</dbReference>
<dbReference type="CDD" id="cd05142">
    <property type="entry name" value="Barstar"/>
    <property type="match status" value="1"/>
</dbReference>
<protein>
    <submittedName>
        <fullName evidence="3">Barnase inhibitor</fullName>
    </submittedName>
</protein>
<dbReference type="Proteomes" id="UP000032633">
    <property type="component" value="Chromosome"/>
</dbReference>
<dbReference type="RefSeq" id="WP_045670871.1">
    <property type="nucleotide sequence ID" value="NZ_CP011058.1"/>
</dbReference>
<dbReference type="PATRIC" id="fig|1126833.4.peg.3007"/>
<accession>A0A0D5NKA5</accession>
<evidence type="ECO:0000256" key="1">
    <source>
        <dbReference type="ARBA" id="ARBA00006845"/>
    </source>
</evidence>
<dbReference type="EMBL" id="CP011058">
    <property type="protein sequence ID" value="AJY75442.1"/>
    <property type="molecule type" value="Genomic_DNA"/>
</dbReference>
<name>A0A0D5NKA5_9BACL</name>
<feature type="domain" description="Barstar (barnase inhibitor)" evidence="2">
    <location>
        <begin position="1"/>
        <end position="85"/>
    </location>
</feature>
<dbReference type="InterPro" id="IPR000468">
    <property type="entry name" value="Barstar"/>
</dbReference>